<reference evidence="3 5" key="2">
    <citation type="journal article" date="2011" name="PLoS Biol.">
        <title>Modernizing reference genome assemblies.</title>
        <authorList>
            <person name="Church D.M."/>
            <person name="Schneider V.A."/>
            <person name="Graves T."/>
            <person name="Auger K."/>
            <person name="Cunningham F."/>
            <person name="Bouk N."/>
            <person name="Chen H.C."/>
            <person name="Agarwala R."/>
            <person name="McLaren W.M."/>
            <person name="Ritchie G.R."/>
            <person name="Albracht D."/>
            <person name="Kremitzki M."/>
            <person name="Rock S."/>
            <person name="Kotkiewicz H."/>
            <person name="Kremitzki C."/>
            <person name="Wollam A."/>
            <person name="Trani L."/>
            <person name="Fulton L."/>
            <person name="Fulton R."/>
            <person name="Matthews L."/>
            <person name="Whitehead S."/>
            <person name="Chow W."/>
            <person name="Torrance J."/>
            <person name="Dunn M."/>
            <person name="Harden G."/>
            <person name="Threadgold G."/>
            <person name="Wood J."/>
            <person name="Collins J."/>
            <person name="Heath P."/>
            <person name="Griffiths G."/>
            <person name="Pelan S."/>
            <person name="Grafham D."/>
            <person name="Eichler E.E."/>
            <person name="Weinstock G."/>
            <person name="Mardis E.R."/>
            <person name="Wilson R.K."/>
            <person name="Howe K."/>
            <person name="Flicek P."/>
            <person name="Hubbard T."/>
        </authorList>
    </citation>
    <scope>NUCLEOTIDE SEQUENCE [LARGE SCALE GENOMIC DNA]</scope>
    <source>
        <strain evidence="3 5">C57BL/6J</strain>
    </source>
</reference>
<protein>
    <submittedName>
        <fullName evidence="3">Speedy/RINGO cell cycle regulator family, member E4A</fullName>
    </submittedName>
</protein>
<dbReference type="InterPro" id="IPR020984">
    <property type="entry name" value="Speedy"/>
</dbReference>
<reference evidence="3 5" key="1">
    <citation type="journal article" date="2009" name="PLoS Biol.">
        <title>Lineage-specific biology revealed by a finished genome assembly of the mouse.</title>
        <authorList>
            <consortium name="Mouse Genome Sequencing Consortium"/>
            <person name="Church D.M."/>
            <person name="Goodstadt L."/>
            <person name="Hillier L.W."/>
            <person name="Zody M.C."/>
            <person name="Goldstein S."/>
            <person name="She X."/>
            <person name="Bult C.J."/>
            <person name="Agarwala R."/>
            <person name="Cherry J.L."/>
            <person name="DiCuccio M."/>
            <person name="Hlavina W."/>
            <person name="Kapustin Y."/>
            <person name="Meric P."/>
            <person name="Maglott D."/>
            <person name="Birtle Z."/>
            <person name="Marques A.C."/>
            <person name="Graves T."/>
            <person name="Zhou S."/>
            <person name="Teague B."/>
            <person name="Potamousis K."/>
            <person name="Churas C."/>
            <person name="Place M."/>
            <person name="Herschleb J."/>
            <person name="Runnheim R."/>
            <person name="Forrest D."/>
            <person name="Amos-Landgraf J."/>
            <person name="Schwartz D.C."/>
            <person name="Cheng Z."/>
            <person name="Lindblad-Toh K."/>
            <person name="Eichler E.E."/>
            <person name="Ponting C.P."/>
        </authorList>
    </citation>
    <scope>NUCLEOTIDE SEQUENCE [LARGE SCALE GENOMIC DNA]</scope>
    <source>
        <strain evidence="3 5">C57BL/6J</strain>
    </source>
</reference>
<dbReference type="Pfam" id="PF11357">
    <property type="entry name" value="Spy1"/>
    <property type="match status" value="1"/>
</dbReference>
<gene>
    <name evidence="3 4" type="primary">Spdye4a</name>
</gene>
<dbReference type="AlphaFoldDB" id="A0A0G2JEI8"/>
<dbReference type="VEuPathDB" id="HostDB:ENSMUSG00000039296"/>
<name>A0A0G2JEI8_MOUSE</name>
<dbReference type="GeneID" id="74673"/>
<organism evidence="3 5">
    <name type="scientific">Mus musculus</name>
    <name type="common">Mouse</name>
    <dbReference type="NCBI Taxonomy" id="10090"/>
    <lineage>
        <taxon>Eukaryota</taxon>
        <taxon>Metazoa</taxon>
        <taxon>Chordata</taxon>
        <taxon>Craniata</taxon>
        <taxon>Vertebrata</taxon>
        <taxon>Euteleostomi</taxon>
        <taxon>Mammalia</taxon>
        <taxon>Eutheria</taxon>
        <taxon>Euarchontoglires</taxon>
        <taxon>Glires</taxon>
        <taxon>Rodentia</taxon>
        <taxon>Myomorpha</taxon>
        <taxon>Muroidea</taxon>
        <taxon>Muridae</taxon>
        <taxon>Murinae</taxon>
        <taxon>Mus</taxon>
        <taxon>Mus</taxon>
    </lineage>
</organism>
<accession>A0A0G2JEI8</accession>
<evidence type="ECO:0000313" key="3">
    <source>
        <dbReference type="Ensembl" id="ENSMUSP00000142788.2"/>
    </source>
</evidence>
<dbReference type="DNASU" id="74673"/>
<feature type="compositionally biased region" description="Polar residues" evidence="2">
    <location>
        <begin position="1"/>
        <end position="22"/>
    </location>
</feature>
<dbReference type="Bgee" id="ENSMUSG00000039296">
    <property type="expression patterns" value="Expressed in spermatocyte and 2 other cell types or tissues"/>
</dbReference>
<reference evidence="3" key="3">
    <citation type="submission" date="2025-08" db="UniProtKB">
        <authorList>
            <consortium name="Ensembl"/>
        </authorList>
    </citation>
    <scope>IDENTIFICATION</scope>
    <source>
        <strain evidence="3">C57BL/6J</strain>
    </source>
</reference>
<feature type="region of interest" description="Disordered" evidence="2">
    <location>
        <begin position="1"/>
        <end position="60"/>
    </location>
</feature>
<dbReference type="ExpressionAtlas" id="A0A0G2JEI8">
    <property type="expression patterns" value="baseline and differential"/>
</dbReference>
<dbReference type="Proteomes" id="UP000000589">
    <property type="component" value="Chromosome 5"/>
</dbReference>
<dbReference type="CTD" id="74673"/>
<evidence type="ECO:0000256" key="1">
    <source>
        <dbReference type="ARBA" id="ARBA00010932"/>
    </source>
</evidence>
<dbReference type="Ensembl" id="ENSMUST00000195900.5">
    <property type="protein sequence ID" value="ENSMUSP00000142788.2"/>
    <property type="gene ID" value="ENSMUSG00000039296.16"/>
</dbReference>
<evidence type="ECO:0000313" key="5">
    <source>
        <dbReference type="Proteomes" id="UP000000589"/>
    </source>
</evidence>
<dbReference type="RefSeq" id="XP_006504812.1">
    <property type="nucleotide sequence ID" value="XM_006504749.3"/>
</dbReference>
<keyword evidence="5" id="KW-1185">Reference proteome</keyword>
<dbReference type="GeneTree" id="ENSGT00940000154173"/>
<sequence>MDASEISSQSGEQCPQLSTTIASPVMDGAIPALSEPRVEATPQPPSSIQKRKRDESLDSEDDLAELFEPDPQPVWSVEMLCGLRMRLKRRRVSTVRPEHHKVFTKLLEDPVVKKFLTWDKMLRVSDKYLLSMVIAYFSRAGLFSWQYRPIHFFLALYLANDMEEDNQAPKQDIFYFLYGKSYAQRPMFHKLRFQFIRSMGWKIWVSREECEEIQAYNPDLWVWARDRTNLT</sequence>
<dbReference type="PANTHER" id="PTHR31156">
    <property type="entry name" value="WBSCR19-LIKE PROTEIN"/>
    <property type="match status" value="1"/>
</dbReference>
<dbReference type="OMA" id="YGKDHSQ"/>
<dbReference type="AGR" id="MGI:1921923"/>
<dbReference type="GO" id="GO:0019901">
    <property type="term" value="F:protein kinase binding"/>
    <property type="evidence" value="ECO:0007669"/>
    <property type="project" value="InterPro"/>
</dbReference>
<comment type="similarity">
    <text evidence="1">Belongs to the Speedy/Ringo family.</text>
</comment>
<reference evidence="3" key="4">
    <citation type="submission" date="2025-09" db="UniProtKB">
        <authorList>
            <consortium name="Ensembl"/>
        </authorList>
    </citation>
    <scope>IDENTIFICATION</scope>
    <source>
        <strain evidence="3">C57BL/6J</strain>
    </source>
</reference>
<evidence type="ECO:0000313" key="4">
    <source>
        <dbReference type="MGI" id="MGI:1921923"/>
    </source>
</evidence>
<dbReference type="OrthoDB" id="9442170at2759"/>
<dbReference type="ProteomicsDB" id="306175"/>
<dbReference type="InterPro" id="IPR057742">
    <property type="entry name" value="Speedy_E"/>
</dbReference>
<dbReference type="MGI" id="MGI:1921923">
    <property type="gene designation" value="Spdye4a"/>
</dbReference>
<proteinExistence type="inferred from homology"/>
<dbReference type="BioGRID-ORCS" id="74673">
    <property type="hits" value="4 hits in 49 CRISPR screens"/>
</dbReference>
<dbReference type="SMR" id="A0A0G2JEI8"/>
<evidence type="ECO:0000256" key="2">
    <source>
        <dbReference type="SAM" id="MobiDB-lite"/>
    </source>
</evidence>